<accession>A0AAE0VY73</accession>
<dbReference type="Proteomes" id="UP001195483">
    <property type="component" value="Unassembled WGS sequence"/>
</dbReference>
<name>A0AAE0VY73_9BIVA</name>
<evidence type="ECO:0000256" key="1">
    <source>
        <dbReference type="SAM" id="SignalP"/>
    </source>
</evidence>
<keyword evidence="3" id="KW-1185">Reference proteome</keyword>
<dbReference type="AlphaFoldDB" id="A0AAE0VY73"/>
<evidence type="ECO:0000313" key="3">
    <source>
        <dbReference type="Proteomes" id="UP001195483"/>
    </source>
</evidence>
<reference evidence="2" key="3">
    <citation type="submission" date="2023-05" db="EMBL/GenBank/DDBJ databases">
        <authorList>
            <person name="Smith C.H."/>
        </authorList>
    </citation>
    <scope>NUCLEOTIDE SEQUENCE</scope>
    <source>
        <strain evidence="2">CHS0354</strain>
        <tissue evidence="2">Mantle</tissue>
    </source>
</reference>
<evidence type="ECO:0000313" key="2">
    <source>
        <dbReference type="EMBL" id="KAK3594481.1"/>
    </source>
</evidence>
<reference evidence="2" key="2">
    <citation type="journal article" date="2021" name="Genome Biol. Evol.">
        <title>Developing a high-quality reference genome for a parasitic bivalve with doubly uniparental inheritance (Bivalvia: Unionida).</title>
        <authorList>
            <person name="Smith C.H."/>
        </authorList>
    </citation>
    <scope>NUCLEOTIDE SEQUENCE</scope>
    <source>
        <strain evidence="2">CHS0354</strain>
        <tissue evidence="2">Mantle</tissue>
    </source>
</reference>
<comment type="caution">
    <text evidence="2">The sequence shown here is derived from an EMBL/GenBank/DDBJ whole genome shotgun (WGS) entry which is preliminary data.</text>
</comment>
<keyword evidence="1" id="KW-0732">Signal</keyword>
<proteinExistence type="predicted"/>
<protein>
    <submittedName>
        <fullName evidence="2">Uncharacterized protein</fullName>
    </submittedName>
</protein>
<feature type="chain" id="PRO_5042195365" evidence="1">
    <location>
        <begin position="24"/>
        <end position="71"/>
    </location>
</feature>
<sequence length="71" mass="7532">MKSLLVCFLAVVVLIGCGNNVEARSTHCPLILCFADPCSPGACPEGRTCRASCTCKADCVSDDVVDHLVFR</sequence>
<organism evidence="2 3">
    <name type="scientific">Potamilus streckersoni</name>
    <dbReference type="NCBI Taxonomy" id="2493646"/>
    <lineage>
        <taxon>Eukaryota</taxon>
        <taxon>Metazoa</taxon>
        <taxon>Spiralia</taxon>
        <taxon>Lophotrochozoa</taxon>
        <taxon>Mollusca</taxon>
        <taxon>Bivalvia</taxon>
        <taxon>Autobranchia</taxon>
        <taxon>Heteroconchia</taxon>
        <taxon>Palaeoheterodonta</taxon>
        <taxon>Unionida</taxon>
        <taxon>Unionoidea</taxon>
        <taxon>Unionidae</taxon>
        <taxon>Ambleminae</taxon>
        <taxon>Lampsilini</taxon>
        <taxon>Potamilus</taxon>
    </lineage>
</organism>
<gene>
    <name evidence="2" type="ORF">CHS0354_030004</name>
</gene>
<feature type="signal peptide" evidence="1">
    <location>
        <begin position="1"/>
        <end position="23"/>
    </location>
</feature>
<reference evidence="2" key="1">
    <citation type="journal article" date="2021" name="Genome Biol. Evol.">
        <title>A High-Quality Reference Genome for a Parasitic Bivalve with Doubly Uniparental Inheritance (Bivalvia: Unionida).</title>
        <authorList>
            <person name="Smith C.H."/>
        </authorList>
    </citation>
    <scope>NUCLEOTIDE SEQUENCE</scope>
    <source>
        <strain evidence="2">CHS0354</strain>
    </source>
</reference>
<dbReference type="PROSITE" id="PS51257">
    <property type="entry name" value="PROKAR_LIPOPROTEIN"/>
    <property type="match status" value="1"/>
</dbReference>
<dbReference type="EMBL" id="JAEAOA010001789">
    <property type="protein sequence ID" value="KAK3594481.1"/>
    <property type="molecule type" value="Genomic_DNA"/>
</dbReference>